<dbReference type="PANTHER" id="PTHR47966">
    <property type="entry name" value="BETA-SITE APP-CLEAVING ENZYME, ISOFORM A-RELATED"/>
    <property type="match status" value="1"/>
</dbReference>
<evidence type="ECO:0000256" key="11">
    <source>
        <dbReference type="RuleBase" id="RU000454"/>
    </source>
</evidence>
<evidence type="ECO:0000256" key="3">
    <source>
        <dbReference type="ARBA" id="ARBA00022525"/>
    </source>
</evidence>
<evidence type="ECO:0000256" key="6">
    <source>
        <dbReference type="ARBA" id="ARBA00022750"/>
    </source>
</evidence>
<name>A0AAV5VVN2_9BILA</name>
<dbReference type="GO" id="GO:0006508">
    <property type="term" value="P:proteolysis"/>
    <property type="evidence" value="ECO:0007669"/>
    <property type="project" value="UniProtKB-KW"/>
</dbReference>
<gene>
    <name evidence="13" type="ORF">PFISCL1PPCAC_13329</name>
</gene>
<feature type="domain" description="Peptidase A1" evidence="12">
    <location>
        <begin position="1"/>
        <end position="135"/>
    </location>
</feature>
<keyword evidence="5" id="KW-0732">Signal</keyword>
<keyword evidence="3" id="KW-0964">Secreted</keyword>
<dbReference type="GO" id="GO:0004190">
    <property type="term" value="F:aspartic-type endopeptidase activity"/>
    <property type="evidence" value="ECO:0007669"/>
    <property type="project" value="UniProtKB-KW"/>
</dbReference>
<dbReference type="PANTHER" id="PTHR47966:SF45">
    <property type="entry name" value="PEPTIDASE A1 DOMAIN-CONTAINING PROTEIN"/>
    <property type="match status" value="1"/>
</dbReference>
<dbReference type="InterPro" id="IPR021109">
    <property type="entry name" value="Peptidase_aspartic_dom_sf"/>
</dbReference>
<evidence type="ECO:0000256" key="9">
    <source>
        <dbReference type="ARBA" id="ARBA00023157"/>
    </source>
</evidence>
<evidence type="ECO:0000259" key="12">
    <source>
        <dbReference type="PROSITE" id="PS51767"/>
    </source>
</evidence>
<organism evidence="13 14">
    <name type="scientific">Pristionchus fissidentatus</name>
    <dbReference type="NCBI Taxonomy" id="1538716"/>
    <lineage>
        <taxon>Eukaryota</taxon>
        <taxon>Metazoa</taxon>
        <taxon>Ecdysozoa</taxon>
        <taxon>Nematoda</taxon>
        <taxon>Chromadorea</taxon>
        <taxon>Rhabditida</taxon>
        <taxon>Rhabditina</taxon>
        <taxon>Diplogasteromorpha</taxon>
        <taxon>Diplogasteroidea</taxon>
        <taxon>Neodiplogasteridae</taxon>
        <taxon>Pristionchus</taxon>
    </lineage>
</organism>
<proteinExistence type="inferred from homology"/>
<keyword evidence="7 11" id="KW-0378">Hydrolase</keyword>
<keyword evidence="4 11" id="KW-0645">Protease</keyword>
<keyword evidence="9" id="KW-1015">Disulfide bond</keyword>
<dbReference type="InterPro" id="IPR001969">
    <property type="entry name" value="Aspartic_peptidase_AS"/>
</dbReference>
<feature type="non-terminal residue" evidence="13">
    <location>
        <position position="1"/>
    </location>
</feature>
<evidence type="ECO:0000256" key="8">
    <source>
        <dbReference type="ARBA" id="ARBA00023145"/>
    </source>
</evidence>
<evidence type="ECO:0000256" key="2">
    <source>
        <dbReference type="ARBA" id="ARBA00007447"/>
    </source>
</evidence>
<evidence type="ECO:0000256" key="1">
    <source>
        <dbReference type="ARBA" id="ARBA00004613"/>
    </source>
</evidence>
<comment type="similarity">
    <text evidence="2 11">Belongs to the peptidase A1 family.</text>
</comment>
<dbReference type="PROSITE" id="PS00141">
    <property type="entry name" value="ASP_PROTEASE"/>
    <property type="match status" value="1"/>
</dbReference>
<evidence type="ECO:0000256" key="5">
    <source>
        <dbReference type="ARBA" id="ARBA00022729"/>
    </source>
</evidence>
<evidence type="ECO:0000313" key="13">
    <source>
        <dbReference type="EMBL" id="GMT22032.1"/>
    </source>
</evidence>
<dbReference type="AlphaFoldDB" id="A0AAV5VVN2"/>
<evidence type="ECO:0000256" key="7">
    <source>
        <dbReference type="ARBA" id="ARBA00022801"/>
    </source>
</evidence>
<dbReference type="EMBL" id="BTSY01000004">
    <property type="protein sequence ID" value="GMT22032.1"/>
    <property type="molecule type" value="Genomic_DNA"/>
</dbReference>
<evidence type="ECO:0000256" key="10">
    <source>
        <dbReference type="ARBA" id="ARBA00023180"/>
    </source>
</evidence>
<dbReference type="Proteomes" id="UP001432322">
    <property type="component" value="Unassembled WGS sequence"/>
</dbReference>
<dbReference type="Pfam" id="PF00026">
    <property type="entry name" value="Asp"/>
    <property type="match status" value="1"/>
</dbReference>
<comment type="caution">
    <text evidence="13">The sequence shown here is derived from an EMBL/GenBank/DDBJ whole genome shotgun (WGS) entry which is preliminary data.</text>
</comment>
<dbReference type="GO" id="GO:0005576">
    <property type="term" value="C:extracellular region"/>
    <property type="evidence" value="ECO:0007669"/>
    <property type="project" value="UniProtKB-SubCell"/>
</dbReference>
<dbReference type="PRINTS" id="PR00792">
    <property type="entry name" value="PEPSIN"/>
</dbReference>
<dbReference type="SUPFAM" id="SSF50630">
    <property type="entry name" value="Acid proteases"/>
    <property type="match status" value="1"/>
</dbReference>
<dbReference type="FunFam" id="2.40.70.10:FF:000058">
    <property type="entry name" value="ASpartyl Protease"/>
    <property type="match status" value="1"/>
</dbReference>
<sequence length="135" mass="14618">DTDNCGPIIAYQPLSSATYYQFKLTSVNTGNYNNNKGWQVISDTGTSLLAAPNDIVEKIAAEAGGVYKADWQLYTVDCNAKIPDLNFVIGSTTYTLGSVNMIVPGDDDTCILAIQGFESFGFGPSWIMGDPFIRQ</sequence>
<dbReference type="InterPro" id="IPR001461">
    <property type="entry name" value="Aspartic_peptidase_A1"/>
</dbReference>
<reference evidence="13" key="1">
    <citation type="submission" date="2023-10" db="EMBL/GenBank/DDBJ databases">
        <title>Genome assembly of Pristionchus species.</title>
        <authorList>
            <person name="Yoshida K."/>
            <person name="Sommer R.J."/>
        </authorList>
    </citation>
    <scope>NUCLEOTIDE SEQUENCE</scope>
    <source>
        <strain evidence="13">RS5133</strain>
    </source>
</reference>
<dbReference type="InterPro" id="IPR033121">
    <property type="entry name" value="PEPTIDASE_A1"/>
</dbReference>
<feature type="non-terminal residue" evidence="13">
    <location>
        <position position="135"/>
    </location>
</feature>
<accession>A0AAV5VVN2</accession>
<protein>
    <recommendedName>
        <fullName evidence="12">Peptidase A1 domain-containing protein</fullName>
    </recommendedName>
</protein>
<comment type="subcellular location">
    <subcellularLocation>
        <location evidence="1">Secreted</location>
    </subcellularLocation>
</comment>
<dbReference type="PROSITE" id="PS51767">
    <property type="entry name" value="PEPTIDASE_A1"/>
    <property type="match status" value="1"/>
</dbReference>
<keyword evidence="10" id="KW-0325">Glycoprotein</keyword>
<dbReference type="GO" id="GO:0005764">
    <property type="term" value="C:lysosome"/>
    <property type="evidence" value="ECO:0007669"/>
    <property type="project" value="TreeGrafter"/>
</dbReference>
<evidence type="ECO:0000256" key="4">
    <source>
        <dbReference type="ARBA" id="ARBA00022670"/>
    </source>
</evidence>
<dbReference type="Gene3D" id="2.40.70.10">
    <property type="entry name" value="Acid Proteases"/>
    <property type="match status" value="1"/>
</dbReference>
<keyword evidence="14" id="KW-1185">Reference proteome</keyword>
<keyword evidence="8" id="KW-0865">Zymogen</keyword>
<keyword evidence="6 11" id="KW-0064">Aspartyl protease</keyword>
<evidence type="ECO:0000313" key="14">
    <source>
        <dbReference type="Proteomes" id="UP001432322"/>
    </source>
</evidence>